<protein>
    <submittedName>
        <fullName evidence="1">Uncharacterized protein</fullName>
    </submittedName>
</protein>
<dbReference type="EMBL" id="DF974686">
    <property type="protein sequence ID" value="GAU50079.1"/>
    <property type="molecule type" value="Genomic_DNA"/>
</dbReference>
<evidence type="ECO:0000313" key="1">
    <source>
        <dbReference type="EMBL" id="GAU50079.1"/>
    </source>
</evidence>
<accession>A0A2Z6PRW1</accession>
<dbReference type="AlphaFoldDB" id="A0A2Z6PRW1"/>
<organism evidence="1 2">
    <name type="scientific">Trifolium subterraneum</name>
    <name type="common">Subterranean clover</name>
    <dbReference type="NCBI Taxonomy" id="3900"/>
    <lineage>
        <taxon>Eukaryota</taxon>
        <taxon>Viridiplantae</taxon>
        <taxon>Streptophyta</taxon>
        <taxon>Embryophyta</taxon>
        <taxon>Tracheophyta</taxon>
        <taxon>Spermatophyta</taxon>
        <taxon>Magnoliopsida</taxon>
        <taxon>eudicotyledons</taxon>
        <taxon>Gunneridae</taxon>
        <taxon>Pentapetalae</taxon>
        <taxon>rosids</taxon>
        <taxon>fabids</taxon>
        <taxon>Fabales</taxon>
        <taxon>Fabaceae</taxon>
        <taxon>Papilionoideae</taxon>
        <taxon>50 kb inversion clade</taxon>
        <taxon>NPAAA clade</taxon>
        <taxon>Hologalegina</taxon>
        <taxon>IRL clade</taxon>
        <taxon>Trifolieae</taxon>
        <taxon>Trifolium</taxon>
    </lineage>
</organism>
<evidence type="ECO:0000313" key="2">
    <source>
        <dbReference type="Proteomes" id="UP000242715"/>
    </source>
</evidence>
<dbReference type="Proteomes" id="UP000242715">
    <property type="component" value="Unassembled WGS sequence"/>
</dbReference>
<proteinExistence type="predicted"/>
<reference evidence="2" key="1">
    <citation type="journal article" date="2017" name="Front. Plant Sci.">
        <title>Climate Clever Clovers: New Paradigm to Reduce the Environmental Footprint of Ruminants by Breeding Low Methanogenic Forages Utilizing Haplotype Variation.</title>
        <authorList>
            <person name="Kaur P."/>
            <person name="Appels R."/>
            <person name="Bayer P.E."/>
            <person name="Keeble-Gagnere G."/>
            <person name="Wang J."/>
            <person name="Hirakawa H."/>
            <person name="Shirasawa K."/>
            <person name="Vercoe P."/>
            <person name="Stefanova K."/>
            <person name="Durmic Z."/>
            <person name="Nichols P."/>
            <person name="Revell C."/>
            <person name="Isobe S.N."/>
            <person name="Edwards D."/>
            <person name="Erskine W."/>
        </authorList>
    </citation>
    <scope>NUCLEOTIDE SEQUENCE [LARGE SCALE GENOMIC DNA]</scope>
    <source>
        <strain evidence="2">cv. Daliak</strain>
    </source>
</reference>
<keyword evidence="2" id="KW-1185">Reference proteome</keyword>
<sequence>MGFMHSQESCGAWHFRSCMEFVLGCCSHLGRYYQQHYIVRDEWVEVEDETWEEAAVGQKQPNLINATNKVKKGY</sequence>
<gene>
    <name evidence="1" type="ORF">TSUD_371630</name>
</gene>
<name>A0A2Z6PRW1_TRISU</name>